<evidence type="ECO:0000256" key="1">
    <source>
        <dbReference type="ARBA" id="ARBA00023157"/>
    </source>
</evidence>
<dbReference type="EMBL" id="VYZU01011027">
    <property type="protein sequence ID" value="NXY82156.1"/>
    <property type="molecule type" value="Genomic_DNA"/>
</dbReference>
<feature type="non-terminal residue" evidence="4">
    <location>
        <position position="1"/>
    </location>
</feature>
<protein>
    <submittedName>
        <fullName evidence="4">FMR1N protein</fullName>
    </submittedName>
</protein>
<gene>
    <name evidence="4" type="primary">Fmr1nb</name>
    <name evidence="4" type="ORF">CEYCYA_R01766</name>
</gene>
<dbReference type="InterPro" id="IPR055331">
    <property type="entry name" value="FMR1-like"/>
</dbReference>
<sequence length="140" mass="15689">MLPMGTRLAWNCVVLILLYSITSGFASPGQHVLEKHEVAPSNNFTLEMKIAFQQVIDFFRPMTCNHKDKKPLIPCHVGEDLNTTECLENKCCPSTTSDEPMCYMPLKDNMQLAFRVLVLVAGGLLIMGCLPFFCCACLQR</sequence>
<feature type="non-terminal residue" evidence="4">
    <location>
        <position position="140"/>
    </location>
</feature>
<dbReference type="AlphaFoldDB" id="A0A7L4MWV2"/>
<dbReference type="InterPro" id="IPR044913">
    <property type="entry name" value="P_trefoil_dom_sf"/>
</dbReference>
<dbReference type="Proteomes" id="UP000586704">
    <property type="component" value="Unassembled WGS sequence"/>
</dbReference>
<evidence type="ECO:0000313" key="5">
    <source>
        <dbReference type="Proteomes" id="UP000586704"/>
    </source>
</evidence>
<dbReference type="OrthoDB" id="9837391at2759"/>
<keyword evidence="5" id="KW-1185">Reference proteome</keyword>
<feature type="signal peptide" evidence="3">
    <location>
        <begin position="1"/>
        <end position="26"/>
    </location>
</feature>
<comment type="caution">
    <text evidence="4">The sequence shown here is derived from an EMBL/GenBank/DDBJ whole genome shotgun (WGS) entry which is preliminary data.</text>
</comment>
<keyword evidence="2" id="KW-1133">Transmembrane helix</keyword>
<feature type="chain" id="PRO_5029461851" evidence="3">
    <location>
        <begin position="27"/>
        <end position="140"/>
    </location>
</feature>
<dbReference type="PANTHER" id="PTHR37360:SF1">
    <property type="entry name" value="FMR1 NEIGHBOR PROTEIN"/>
    <property type="match status" value="1"/>
</dbReference>
<dbReference type="PANTHER" id="PTHR37360">
    <property type="entry name" value="FRAGILE X MENTAL RETARDATION 1 NEIGHBOR PROTEIN"/>
    <property type="match status" value="1"/>
</dbReference>
<evidence type="ECO:0000256" key="3">
    <source>
        <dbReference type="SAM" id="SignalP"/>
    </source>
</evidence>
<dbReference type="SUPFAM" id="SSF57492">
    <property type="entry name" value="Trefoil"/>
    <property type="match status" value="1"/>
</dbReference>
<organism evidence="4 5">
    <name type="scientific">Ceyx cyanopectus</name>
    <name type="common">Indigo-banded kingfisher</name>
    <dbReference type="NCBI Taxonomy" id="390723"/>
    <lineage>
        <taxon>Eukaryota</taxon>
        <taxon>Metazoa</taxon>
        <taxon>Chordata</taxon>
        <taxon>Craniata</taxon>
        <taxon>Vertebrata</taxon>
        <taxon>Euteleostomi</taxon>
        <taxon>Archelosauria</taxon>
        <taxon>Archosauria</taxon>
        <taxon>Dinosauria</taxon>
        <taxon>Saurischia</taxon>
        <taxon>Theropoda</taxon>
        <taxon>Coelurosauria</taxon>
        <taxon>Aves</taxon>
        <taxon>Neognathae</taxon>
        <taxon>Neoaves</taxon>
        <taxon>Telluraves</taxon>
        <taxon>Coraciimorphae</taxon>
        <taxon>Coraciiformes</taxon>
        <taxon>Alcedinidae</taxon>
        <taxon>Ceyx</taxon>
    </lineage>
</organism>
<name>A0A7L4MWV2_9AVES</name>
<keyword evidence="1" id="KW-1015">Disulfide bond</keyword>
<evidence type="ECO:0000313" key="4">
    <source>
        <dbReference type="EMBL" id="NXY82156.1"/>
    </source>
</evidence>
<accession>A0A7L4MWV2</accession>
<proteinExistence type="predicted"/>
<reference evidence="4 5" key="1">
    <citation type="submission" date="2020-02" db="EMBL/GenBank/DDBJ databases">
        <title>Bird 10,000 Genomes (B10K) Project - Family phase.</title>
        <authorList>
            <person name="Zhang G."/>
        </authorList>
    </citation>
    <scope>NUCLEOTIDE SEQUENCE [LARGE SCALE GENOMIC DNA]</scope>
    <source>
        <strain evidence="4">B10K-DU-013-51</strain>
        <tissue evidence="4">Mixed tissue sample</tissue>
    </source>
</reference>
<feature type="transmembrane region" description="Helical" evidence="2">
    <location>
        <begin position="113"/>
        <end position="138"/>
    </location>
</feature>
<keyword evidence="3" id="KW-0732">Signal</keyword>
<keyword evidence="2" id="KW-0812">Transmembrane</keyword>
<evidence type="ECO:0000256" key="2">
    <source>
        <dbReference type="SAM" id="Phobius"/>
    </source>
</evidence>
<keyword evidence="2" id="KW-0472">Membrane</keyword>